<dbReference type="InterPro" id="IPR046847">
    <property type="entry name" value="Xre-like_HTH"/>
</dbReference>
<organism evidence="4 5">
    <name type="scientific">Paraburkholderia graminis</name>
    <dbReference type="NCBI Taxonomy" id="60548"/>
    <lineage>
        <taxon>Bacteria</taxon>
        <taxon>Pseudomonadati</taxon>
        <taxon>Pseudomonadota</taxon>
        <taxon>Betaproteobacteria</taxon>
        <taxon>Burkholderiales</taxon>
        <taxon>Burkholderiaceae</taxon>
        <taxon>Paraburkholderia</taxon>
    </lineage>
</organism>
<protein>
    <submittedName>
        <fullName evidence="4">Toxin-antitoxin system antitoxin component (TIGR02293 family)</fullName>
    </submittedName>
</protein>
<feature type="region of interest" description="Disordered" evidence="1">
    <location>
        <begin position="34"/>
        <end position="53"/>
    </location>
</feature>
<name>A0ABD5CC92_9BURK</name>
<dbReference type="RefSeq" id="WP_310029625.1">
    <property type="nucleotide sequence ID" value="NZ_JAVIZN010000002.1"/>
</dbReference>
<feature type="domain" description="Antitoxin Xre-like helix-turn-helix" evidence="3">
    <location>
        <begin position="71"/>
        <end position="132"/>
    </location>
</feature>
<feature type="domain" description="Antitoxin Xre/MbcA/ParS-like toxin-binding" evidence="2">
    <location>
        <begin position="138"/>
        <end position="187"/>
    </location>
</feature>
<gene>
    <name evidence="4" type="ORF">QF025_000139</name>
</gene>
<evidence type="ECO:0000313" key="4">
    <source>
        <dbReference type="EMBL" id="MDR6201419.1"/>
    </source>
</evidence>
<reference evidence="4 5" key="1">
    <citation type="submission" date="2023-08" db="EMBL/GenBank/DDBJ databases">
        <title>Genome sequencing of plant associated microbes to promote plant fitness in Sorghum bicolor and Oryza sativa.</title>
        <authorList>
            <person name="Coleman-Derr D."/>
        </authorList>
    </citation>
    <scope>NUCLEOTIDE SEQUENCE [LARGE SCALE GENOMIC DNA]</scope>
    <source>
        <strain evidence="4 5">SLBN-33</strain>
    </source>
</reference>
<comment type="caution">
    <text evidence="4">The sequence shown here is derived from an EMBL/GenBank/DDBJ whole genome shotgun (WGS) entry which is preliminary data.</text>
</comment>
<evidence type="ECO:0000313" key="5">
    <source>
        <dbReference type="Proteomes" id="UP001245184"/>
    </source>
</evidence>
<evidence type="ECO:0000256" key="1">
    <source>
        <dbReference type="SAM" id="MobiDB-lite"/>
    </source>
</evidence>
<dbReference type="NCBIfam" id="TIGR02293">
    <property type="entry name" value="TAS_TIGR02293"/>
    <property type="match status" value="1"/>
</dbReference>
<dbReference type="EMBL" id="JAVIZN010000002">
    <property type="protein sequence ID" value="MDR6201419.1"/>
    <property type="molecule type" value="Genomic_DNA"/>
</dbReference>
<evidence type="ECO:0000259" key="3">
    <source>
        <dbReference type="Pfam" id="PF20432"/>
    </source>
</evidence>
<proteinExistence type="predicted"/>
<dbReference type="Pfam" id="PF20432">
    <property type="entry name" value="Xre-like-HTH"/>
    <property type="match status" value="1"/>
</dbReference>
<evidence type="ECO:0000259" key="2">
    <source>
        <dbReference type="Pfam" id="PF09722"/>
    </source>
</evidence>
<dbReference type="InterPro" id="IPR024467">
    <property type="entry name" value="Xre/MbcA/ParS-like_toxin-bd"/>
</dbReference>
<sequence length="190" mass="21171">MVATVVKRVEAPPSIGAARFGKLLHEIGLLIHSRGESPHDDRERAKPADSHMDRLSAKGLERFADMEPLMVHDMVTRGLPVLLARTMMDSYELVQKDAVLQAIGVSERTLQRGKDADRRLDSNASDRLLRLAAITEHAIDVLGSQEEAERWLLKPALALDQRRPIDLLQSSEGTELVKALLTRMDYGVYA</sequence>
<dbReference type="Pfam" id="PF09722">
    <property type="entry name" value="Xre_MbcA_ParS_C"/>
    <property type="match status" value="1"/>
</dbReference>
<dbReference type="Proteomes" id="UP001245184">
    <property type="component" value="Unassembled WGS sequence"/>
</dbReference>
<dbReference type="AlphaFoldDB" id="A0ABD5CC92"/>
<accession>A0ABD5CC92</accession>
<dbReference type="InterPro" id="IPR011979">
    <property type="entry name" value="Antitox_Xre"/>
</dbReference>